<name>A0A4V1AEM2_9ASCO</name>
<dbReference type="EMBL" id="CP034459">
    <property type="protein sequence ID" value="QBM89703.1"/>
    <property type="molecule type" value="Genomic_DNA"/>
</dbReference>
<reference evidence="3" key="1">
    <citation type="submission" date="2019-03" db="EMBL/GenBank/DDBJ databases">
        <title>Snf2 controls pulcherriminic acid biosynthesis and connects pigmentation and antifungal activity of the yeast Metschnikowia pulcherrima.</title>
        <authorList>
            <person name="Gore-Lloyd D."/>
            <person name="Sumann I."/>
            <person name="Brachmann A.O."/>
            <person name="Schneeberger K."/>
            <person name="Ortiz-Merino R.A."/>
            <person name="Moreno-Beltran M."/>
            <person name="Schlaefli M."/>
            <person name="Kirner P."/>
            <person name="Santos Kron A."/>
            <person name="Wolfe K.H."/>
            <person name="Piel J."/>
            <person name="Ahrens C.H."/>
            <person name="Henk D."/>
            <person name="Freimoser F.M."/>
        </authorList>
    </citation>
    <scope>NUCLEOTIDE SEQUENCE [LARGE SCALE GENOMIC DNA]</scope>
    <source>
        <strain evidence="3">APC 1.2</strain>
    </source>
</reference>
<gene>
    <name evidence="2" type="ORF">METSCH_D07840</name>
</gene>
<feature type="compositionally biased region" description="Polar residues" evidence="1">
    <location>
        <begin position="356"/>
        <end position="365"/>
    </location>
</feature>
<accession>A0A4V1AEM2</accession>
<organism evidence="2 3">
    <name type="scientific">Metschnikowia aff. pulcherrima</name>
    <dbReference type="NCBI Taxonomy" id="2163413"/>
    <lineage>
        <taxon>Eukaryota</taxon>
        <taxon>Fungi</taxon>
        <taxon>Dikarya</taxon>
        <taxon>Ascomycota</taxon>
        <taxon>Saccharomycotina</taxon>
        <taxon>Pichiomycetes</taxon>
        <taxon>Metschnikowiaceae</taxon>
        <taxon>Metschnikowia</taxon>
    </lineage>
</organism>
<evidence type="ECO:0000313" key="2">
    <source>
        <dbReference type="EMBL" id="QBM89703.1"/>
    </source>
</evidence>
<proteinExistence type="predicted"/>
<keyword evidence="3" id="KW-1185">Reference proteome</keyword>
<feature type="region of interest" description="Disordered" evidence="1">
    <location>
        <begin position="187"/>
        <end position="292"/>
    </location>
</feature>
<feature type="compositionally biased region" description="Polar residues" evidence="1">
    <location>
        <begin position="325"/>
        <end position="339"/>
    </location>
</feature>
<feature type="compositionally biased region" description="Basic and acidic residues" evidence="1">
    <location>
        <begin position="386"/>
        <end position="404"/>
    </location>
</feature>
<sequence>MLSYDISTPVPLFNALCALHTLQQEQHQLARQRPKIVKKIETEDFFQIQIYKQNGNFDSYELKVVRVPGKPQVVNVVVESRIDCFRRIFQFPISDIDVEGIDWQHIWHDNVLVLNVPKKINFGSHDLISTLAACFEKPTTTCGNPANHQWERFFEQDENLINSRESQFESISPSMLGRLIIESLGSGTPSGVEQRGPMTSVRASSQRGDVTRKPEAKTANFAEEQKRDTSERRAQPAMEAERQNHLEREAKKQASIQAERKEVMKEAKRQSRLDLEEAKKTAALEDKRAADETLRQKKQEIEHRRKLDATQQYLSALFGDLKINTGGQSIPSGTPQGLSEQHLAARLADNTDGARSKSQNSSIQPGTRHDNEPDSDVDTQSIDSESNDHVANEKEESLKRHPSLEEVEDEEFVVLRKKFGRET</sequence>
<dbReference type="AlphaFoldDB" id="A0A4V1AEM2"/>
<dbReference type="STRING" id="2163413.A0A4V1AEM2"/>
<feature type="compositionally biased region" description="Basic and acidic residues" evidence="1">
    <location>
        <begin position="223"/>
        <end position="292"/>
    </location>
</feature>
<dbReference type="Proteomes" id="UP000292447">
    <property type="component" value="Chromosome IV"/>
</dbReference>
<protein>
    <submittedName>
        <fullName evidence="2">Uncharacterized protein</fullName>
    </submittedName>
</protein>
<evidence type="ECO:0000313" key="3">
    <source>
        <dbReference type="Proteomes" id="UP000292447"/>
    </source>
</evidence>
<feature type="region of interest" description="Disordered" evidence="1">
    <location>
        <begin position="325"/>
        <end position="423"/>
    </location>
</feature>
<evidence type="ECO:0000256" key="1">
    <source>
        <dbReference type="SAM" id="MobiDB-lite"/>
    </source>
</evidence>